<dbReference type="PRINTS" id="PR00080">
    <property type="entry name" value="SDRFAMILY"/>
</dbReference>
<dbReference type="GO" id="GO:0016491">
    <property type="term" value="F:oxidoreductase activity"/>
    <property type="evidence" value="ECO:0007669"/>
    <property type="project" value="UniProtKB-KW"/>
</dbReference>
<comment type="caution">
    <text evidence="5">The sequence shown here is derived from an EMBL/GenBank/DDBJ whole genome shotgun (WGS) entry which is preliminary data.</text>
</comment>
<dbReference type="InterPro" id="IPR036291">
    <property type="entry name" value="NAD(P)-bd_dom_sf"/>
</dbReference>
<dbReference type="EMBL" id="MU007052">
    <property type="protein sequence ID" value="KAF2428849.1"/>
    <property type="molecule type" value="Genomic_DNA"/>
</dbReference>
<reference evidence="5" key="1">
    <citation type="journal article" date="2020" name="Stud. Mycol.">
        <title>101 Dothideomycetes genomes: a test case for predicting lifestyles and emergence of pathogens.</title>
        <authorList>
            <person name="Haridas S."/>
            <person name="Albert R."/>
            <person name="Binder M."/>
            <person name="Bloem J."/>
            <person name="Labutti K."/>
            <person name="Salamov A."/>
            <person name="Andreopoulos B."/>
            <person name="Baker S."/>
            <person name="Barry K."/>
            <person name="Bills G."/>
            <person name="Bluhm B."/>
            <person name="Cannon C."/>
            <person name="Castanera R."/>
            <person name="Culley D."/>
            <person name="Daum C."/>
            <person name="Ezra D."/>
            <person name="Gonzalez J."/>
            <person name="Henrissat B."/>
            <person name="Kuo A."/>
            <person name="Liang C."/>
            <person name="Lipzen A."/>
            <person name="Lutzoni F."/>
            <person name="Magnuson J."/>
            <person name="Mondo S."/>
            <person name="Nolan M."/>
            <person name="Ohm R."/>
            <person name="Pangilinan J."/>
            <person name="Park H.-J."/>
            <person name="Ramirez L."/>
            <person name="Alfaro M."/>
            <person name="Sun H."/>
            <person name="Tritt A."/>
            <person name="Yoshinaga Y."/>
            <person name="Zwiers L.-H."/>
            <person name="Turgeon B."/>
            <person name="Goodwin S."/>
            <person name="Spatafora J."/>
            <person name="Crous P."/>
            <person name="Grigoriev I."/>
        </authorList>
    </citation>
    <scope>NUCLEOTIDE SEQUENCE</scope>
    <source>
        <strain evidence="5">CBS 130266</strain>
    </source>
</reference>
<dbReference type="AlphaFoldDB" id="A0A9P4NPA1"/>
<name>A0A9P4NPA1_9PEZI</name>
<keyword evidence="3" id="KW-0560">Oxidoreductase</keyword>
<dbReference type="InterPro" id="IPR002347">
    <property type="entry name" value="SDR_fam"/>
</dbReference>
<accession>A0A9P4NPA1</accession>
<dbReference type="PRINTS" id="PR00081">
    <property type="entry name" value="GDHRDH"/>
</dbReference>
<dbReference type="PANTHER" id="PTHR24320:SF282">
    <property type="entry name" value="WW DOMAIN-CONTAINING OXIDOREDUCTASE"/>
    <property type="match status" value="1"/>
</dbReference>
<sequence>MFWGKPPFNPETDISDLSGKVIIVTGGNTGLGKETIMELVKHKPKRVFLAARTASKAEAAISEIKAMTPDANVTHLSLDLMSFDSIKNASSQFQSQSDRLDVLLNNAGIMATPPAKTTEGYESQFGTNHMGHALFTKLLLPTLLKTAEQPNSDVRIVNLTSEGHNMAPTGGIIFDTDKLLTYGAWTRYGQSKLANVLFTKGLAKHYPQITSVSVHPGVILTDLYAAQNQNVLFKYSIGVVSKFAFSGLKQGTFNSLWACTAEKDKLENGAYYKPVGLKSAGSPMTGYARDEKLADQLWDWTEEEFKKHGI</sequence>
<keyword evidence="6" id="KW-1185">Reference proteome</keyword>
<keyword evidence="2" id="KW-0521">NADP</keyword>
<dbReference type="Proteomes" id="UP000800235">
    <property type="component" value="Unassembled WGS sequence"/>
</dbReference>
<dbReference type="OrthoDB" id="191139at2759"/>
<gene>
    <name evidence="5" type="ORF">EJ08DRAFT_614792</name>
</gene>
<dbReference type="Pfam" id="PF00106">
    <property type="entry name" value="adh_short"/>
    <property type="match status" value="1"/>
</dbReference>
<evidence type="ECO:0000313" key="5">
    <source>
        <dbReference type="EMBL" id="KAF2428849.1"/>
    </source>
</evidence>
<comment type="similarity">
    <text evidence="1 4">Belongs to the short-chain dehydrogenases/reductases (SDR) family.</text>
</comment>
<evidence type="ECO:0000256" key="4">
    <source>
        <dbReference type="RuleBase" id="RU000363"/>
    </source>
</evidence>
<organism evidence="5 6">
    <name type="scientific">Tothia fuscella</name>
    <dbReference type="NCBI Taxonomy" id="1048955"/>
    <lineage>
        <taxon>Eukaryota</taxon>
        <taxon>Fungi</taxon>
        <taxon>Dikarya</taxon>
        <taxon>Ascomycota</taxon>
        <taxon>Pezizomycotina</taxon>
        <taxon>Dothideomycetes</taxon>
        <taxon>Pleosporomycetidae</taxon>
        <taxon>Venturiales</taxon>
        <taxon>Cylindrosympodiaceae</taxon>
        <taxon>Tothia</taxon>
    </lineage>
</organism>
<evidence type="ECO:0000256" key="2">
    <source>
        <dbReference type="ARBA" id="ARBA00022857"/>
    </source>
</evidence>
<dbReference type="SUPFAM" id="SSF51735">
    <property type="entry name" value="NAD(P)-binding Rossmann-fold domains"/>
    <property type="match status" value="1"/>
</dbReference>
<dbReference type="Gene3D" id="3.40.50.720">
    <property type="entry name" value="NAD(P)-binding Rossmann-like Domain"/>
    <property type="match status" value="1"/>
</dbReference>
<dbReference type="PANTHER" id="PTHR24320">
    <property type="entry name" value="RETINOL DEHYDROGENASE"/>
    <property type="match status" value="1"/>
</dbReference>
<protein>
    <submittedName>
        <fullName evidence="5">NAD(P)-binding protein</fullName>
    </submittedName>
</protein>
<evidence type="ECO:0000256" key="3">
    <source>
        <dbReference type="ARBA" id="ARBA00023002"/>
    </source>
</evidence>
<proteinExistence type="inferred from homology"/>
<evidence type="ECO:0000256" key="1">
    <source>
        <dbReference type="ARBA" id="ARBA00006484"/>
    </source>
</evidence>
<evidence type="ECO:0000313" key="6">
    <source>
        <dbReference type="Proteomes" id="UP000800235"/>
    </source>
</evidence>